<accession>A0A485C065</accession>
<dbReference type="Gene3D" id="3.40.190.10">
    <property type="entry name" value="Periplasmic binding protein-like II"/>
    <property type="match status" value="1"/>
</dbReference>
<organism evidence="1 2">
    <name type="scientific">Raoultella planticola</name>
    <name type="common">Klebsiella planticola</name>
    <dbReference type="NCBI Taxonomy" id="575"/>
    <lineage>
        <taxon>Bacteria</taxon>
        <taxon>Pseudomonadati</taxon>
        <taxon>Pseudomonadota</taxon>
        <taxon>Gammaproteobacteria</taxon>
        <taxon>Enterobacterales</taxon>
        <taxon>Enterobacteriaceae</taxon>
        <taxon>Klebsiella/Raoultella group</taxon>
        <taxon>Raoultella</taxon>
    </lineage>
</organism>
<evidence type="ECO:0000313" key="1">
    <source>
        <dbReference type="EMBL" id="VFS77382.1"/>
    </source>
</evidence>
<sequence>MVSLFTQRSKGRLKVSSPQTIYPQTLGIYVRRGNTALAKQLTSALKTLRDNGEYHALLQKYAVYGITDNAPQP</sequence>
<protein>
    <submittedName>
        <fullName evidence="1">Bacterial extracellular solute-binding proteins, family 3</fullName>
    </submittedName>
</protein>
<evidence type="ECO:0000313" key="2">
    <source>
        <dbReference type="Proteomes" id="UP000345637"/>
    </source>
</evidence>
<dbReference type="EMBL" id="CAADJE010000025">
    <property type="protein sequence ID" value="VFS77382.1"/>
    <property type="molecule type" value="Genomic_DNA"/>
</dbReference>
<dbReference type="AlphaFoldDB" id="A0A485C065"/>
<proteinExistence type="predicted"/>
<dbReference type="Proteomes" id="UP000345637">
    <property type="component" value="Unassembled WGS sequence"/>
</dbReference>
<name>A0A485C065_RAOPL</name>
<dbReference type="SUPFAM" id="SSF53850">
    <property type="entry name" value="Periplasmic binding protein-like II"/>
    <property type="match status" value="1"/>
</dbReference>
<gene>
    <name evidence="1" type="ORF">NCTC12998_04992</name>
</gene>
<reference evidence="1 2" key="1">
    <citation type="submission" date="2019-03" db="EMBL/GenBank/DDBJ databases">
        <authorList>
            <consortium name="Pathogen Informatics"/>
        </authorList>
    </citation>
    <scope>NUCLEOTIDE SEQUENCE [LARGE SCALE GENOMIC DNA]</scope>
    <source>
        <strain evidence="1 2">NCTC12998</strain>
    </source>
</reference>